<dbReference type="GO" id="GO:0015074">
    <property type="term" value="P:DNA integration"/>
    <property type="evidence" value="ECO:0007669"/>
    <property type="project" value="UniProtKB-KW"/>
</dbReference>
<dbReference type="GO" id="GO:0016787">
    <property type="term" value="F:hydrolase activity"/>
    <property type="evidence" value="ECO:0007669"/>
    <property type="project" value="UniProtKB-KW"/>
</dbReference>
<dbReference type="InterPro" id="IPR043502">
    <property type="entry name" value="DNA/RNA_pol_sf"/>
</dbReference>
<dbReference type="InterPro" id="IPR039537">
    <property type="entry name" value="Retrotran_Ty1/copia-like"/>
</dbReference>
<feature type="region of interest" description="Disordered" evidence="4">
    <location>
        <begin position="740"/>
        <end position="791"/>
    </location>
</feature>
<comment type="caution">
    <text evidence="6">The sequence shown here is derived from an EMBL/GenBank/DDBJ whole genome shotgun (WGS) entry which is preliminary data.</text>
</comment>
<feature type="coiled-coil region" evidence="3">
    <location>
        <begin position="416"/>
        <end position="443"/>
    </location>
</feature>
<dbReference type="CDD" id="cd09272">
    <property type="entry name" value="RNase_HI_RT_Ty1"/>
    <property type="match status" value="1"/>
</dbReference>
<dbReference type="SUPFAM" id="SSF53098">
    <property type="entry name" value="Ribonuclease H-like"/>
    <property type="match status" value="2"/>
</dbReference>
<evidence type="ECO:0000259" key="5">
    <source>
        <dbReference type="PROSITE" id="PS50994"/>
    </source>
</evidence>
<feature type="compositionally biased region" description="Low complexity" evidence="4">
    <location>
        <begin position="778"/>
        <end position="790"/>
    </location>
</feature>
<dbReference type="GO" id="GO:0046872">
    <property type="term" value="F:metal ion binding"/>
    <property type="evidence" value="ECO:0007669"/>
    <property type="project" value="UniProtKB-KW"/>
</dbReference>
<dbReference type="PANTHER" id="PTHR42648:SF18">
    <property type="entry name" value="RETROTRANSPOSON, UNCLASSIFIED-LIKE PROTEIN"/>
    <property type="match status" value="1"/>
</dbReference>
<dbReference type="EMBL" id="BKCJ010001577">
    <property type="protein sequence ID" value="GEU42501.1"/>
    <property type="molecule type" value="Genomic_DNA"/>
</dbReference>
<dbReference type="GO" id="GO:0006310">
    <property type="term" value="P:DNA recombination"/>
    <property type="evidence" value="ECO:0007669"/>
    <property type="project" value="UniProtKB-KW"/>
</dbReference>
<reference evidence="6" key="1">
    <citation type="journal article" date="2019" name="Sci. Rep.">
        <title>Draft genome of Tanacetum cinerariifolium, the natural source of mosquito coil.</title>
        <authorList>
            <person name="Yamashiro T."/>
            <person name="Shiraishi A."/>
            <person name="Satake H."/>
            <person name="Nakayama K."/>
        </authorList>
    </citation>
    <scope>NUCLEOTIDE SEQUENCE</scope>
</reference>
<dbReference type="InterPro" id="IPR036397">
    <property type="entry name" value="RNaseH_sf"/>
</dbReference>
<dbReference type="GO" id="GO:0003964">
    <property type="term" value="F:RNA-directed DNA polymerase activity"/>
    <property type="evidence" value="ECO:0007669"/>
    <property type="project" value="UniProtKB-KW"/>
</dbReference>
<keyword evidence="2" id="KW-0378">Hydrolase</keyword>
<accession>A0A6L2JZE7</accession>
<dbReference type="InterPro" id="IPR025724">
    <property type="entry name" value="GAG-pre-integrase_dom"/>
</dbReference>
<dbReference type="GO" id="GO:0003887">
    <property type="term" value="F:DNA-directed DNA polymerase activity"/>
    <property type="evidence" value="ECO:0007669"/>
    <property type="project" value="UniProtKB-KW"/>
</dbReference>
<feature type="compositionally biased region" description="Polar residues" evidence="4">
    <location>
        <begin position="755"/>
        <end position="768"/>
    </location>
</feature>
<dbReference type="InterPro" id="IPR012337">
    <property type="entry name" value="RNaseH-like_sf"/>
</dbReference>
<feature type="compositionally biased region" description="Polar residues" evidence="4">
    <location>
        <begin position="1940"/>
        <end position="1952"/>
    </location>
</feature>
<feature type="region of interest" description="Disordered" evidence="4">
    <location>
        <begin position="1907"/>
        <end position="1981"/>
    </location>
</feature>
<dbReference type="PANTHER" id="PTHR42648">
    <property type="entry name" value="TRANSPOSASE, PUTATIVE-RELATED"/>
    <property type="match status" value="1"/>
</dbReference>
<name>A0A6L2JZE7_TANCI</name>
<feature type="compositionally biased region" description="Basic and acidic residues" evidence="4">
    <location>
        <begin position="2922"/>
        <end position="2931"/>
    </location>
</feature>
<keyword evidence="1" id="KW-0479">Metal-binding</keyword>
<evidence type="ECO:0000256" key="4">
    <source>
        <dbReference type="SAM" id="MobiDB-lite"/>
    </source>
</evidence>
<dbReference type="GO" id="GO:0004519">
    <property type="term" value="F:endonuclease activity"/>
    <property type="evidence" value="ECO:0007669"/>
    <property type="project" value="UniProtKB-KW"/>
</dbReference>
<dbReference type="InterPro" id="IPR001584">
    <property type="entry name" value="Integrase_cat-core"/>
</dbReference>
<dbReference type="SUPFAM" id="SSF56672">
    <property type="entry name" value="DNA/RNA polymerases"/>
    <property type="match status" value="1"/>
</dbReference>
<organism evidence="6">
    <name type="scientific">Tanacetum cinerariifolium</name>
    <name type="common">Dalmatian daisy</name>
    <name type="synonym">Chrysanthemum cinerariifolium</name>
    <dbReference type="NCBI Taxonomy" id="118510"/>
    <lineage>
        <taxon>Eukaryota</taxon>
        <taxon>Viridiplantae</taxon>
        <taxon>Streptophyta</taxon>
        <taxon>Embryophyta</taxon>
        <taxon>Tracheophyta</taxon>
        <taxon>Spermatophyta</taxon>
        <taxon>Magnoliopsida</taxon>
        <taxon>eudicotyledons</taxon>
        <taxon>Gunneridae</taxon>
        <taxon>Pentapetalae</taxon>
        <taxon>asterids</taxon>
        <taxon>campanulids</taxon>
        <taxon>Asterales</taxon>
        <taxon>Asteraceae</taxon>
        <taxon>Asteroideae</taxon>
        <taxon>Anthemideae</taxon>
        <taxon>Anthemidinae</taxon>
        <taxon>Tanacetum</taxon>
    </lineage>
</organism>
<protein>
    <submittedName>
        <fullName evidence="6">Retrovirus-related Pol polyprotein from transposon TNT 1-94</fullName>
    </submittedName>
</protein>
<evidence type="ECO:0000256" key="1">
    <source>
        <dbReference type="ARBA" id="ARBA00022723"/>
    </source>
</evidence>
<dbReference type="GO" id="GO:0003676">
    <property type="term" value="F:nucleic acid binding"/>
    <property type="evidence" value="ECO:0007669"/>
    <property type="project" value="InterPro"/>
</dbReference>
<feature type="region of interest" description="Disordered" evidence="4">
    <location>
        <begin position="2922"/>
        <end position="2942"/>
    </location>
</feature>
<keyword evidence="3" id="KW-0175">Coiled coil</keyword>
<dbReference type="Pfam" id="PF07727">
    <property type="entry name" value="RVT_2"/>
    <property type="match status" value="2"/>
</dbReference>
<proteinExistence type="predicted"/>
<evidence type="ECO:0000256" key="3">
    <source>
        <dbReference type="SAM" id="Coils"/>
    </source>
</evidence>
<sequence length="2942" mass="336885">MIPEPGDKNCKVPVNETFHVQTNDELTEKELKQIEADDQAIQTILLGLPEDIYEKKAKLFNEWERFTSNDGESIESYYHYFLKLMNDLKRNKHFPKTIARNLNGYNVVQNVRNQVAQNAIQNPRVHNVRNQNGLIGVLGNANQNGNGNLVAKEEARIQLHAEEFDLMAAAVDLDEIEEVNANCILMVNLQQASTSEEKYTELLEPIPESHQVPSNDNNVISEVTSVEQSGGTVEQHPENAEETRVLYDSLYNSLAIEVDKVTTVNRKLKETNADLTTELARFKNQEKCFEISQEKYDKLERCYQKSIYQEHCLSKKINALHLSFGKQIMTLNEEISDLNKQLSKEKSTVSFILKEKKSQDIMFVVQKASVVDTSNLQTELEHTKERFENCIIKKENEYAKLWNDWYKKCEECKFDKISYDKAYNDMQQKIERLQAQLGDLKGKFYDSNLEVAFRRNACFVRNLEGVDLLKGDRSTNLYTINLHDMASVSPICLMARASSTKSWLWHQRLSYLNFDTINDLAKNDLVSGPPKFKYHKEYLCPSCEQGKSKRASHPPKPVLNSRQRLHLLYMDVCGPMRIASINGKRYVLVIVDDYSCYTWVHFLRMKDEAPEVIKTFLKRITVLLQKPDISFLHVFGALCYPKNDHEDTGKLGAKCDIGFFIGYSADSCAYRIYNRRTKKIMETMNVSFDELLAMAFEQRSSKPRLQSMTFGKLVQYSILLMLPDSRYVLANQAHQVCQTSTTSTSIADTAPTPTNSSSQATNFPNSSQDVDRLRTKQQRAQQQGNQAHLQSKTVADNVPNAMFDGNTTSDMAYPHEFQWTKDLPLEQVIEEPSRPILTRNQLRSDGDLCMYALTMSTMEPKNVKKAMTDPGWIESMQEELLHFKRLDVWVLVPAPDYISPLTLKWLFKNKHDEEKTVIRNKSRLVVRGYRQEDRINFEESFAPVDRMEAIRIFLAYAAHKSFFVFQIDIKTEFLHGSLKEDVYNHFFKGTIDPTLFVRRFYDDILVVQSNYVLEIFKKYEMESCDPIGIPMEIKDKLDLEQNGIPVDATKYRSMISALMYLTSSRPDIDSGFELTGFSDADYAGCKDIFKSTSDEAQFLGKKLLMDYGFLFNKITIYCDSKSAIAISCIPVQHSRTKHIIFRYHFIKEHVEKGTTELYFVNADYQLADLFTKVLPADRFIYLVRRLGYQVVSRAKVWFRDLVVDLRIIPEPGDANREVTVTETFHVKTYDELTDKELKQIEANDQAIQTILIGLPEDIYADEKKAKLFNEWERFTSNKGESIESYYHHFLKLMNDLKRNKHFPEKIASNLKFLNNLQPEWSRHKKVDELKAERLAKTQDPLALMANSNNPYALLVPHQDQSSFNQNYLQQPMPNPEDITDPTTVMNMALALIAKAFKLNYLTPTNNNQRISSNPRNRHIVQPGHSECCSQSKSSEYWKSEWINWCSRECKSELEWEWGVGHYAWNCIVRPRRRDAAYLQTQLLIAQKEEARIQLQAEEYDLMAAAADVDEIKEVNANCILMANLQQASPSETLQLTQESREKIKQLNKEIKPANYTKINHLSGVFVPQAAKSHEELYFSNISKMANVLKSISIPNDDFSDDTTPSVARKFLNEVKSTIVTLQRVVKHRMTIEPHNWSSFAHQELHKIVKDEIFPIVNQVDARVQNFEIQFLKEAAKFVGDFKSLANEADASLAKHKALELEIKRLLKAVISQHILSVVQDESVADTSDLQIELERTKERFENCIIKRKMNMLNFGMIDTRNPLSQKLENVNVELEFQVLKYARENAHLKATYKNLFDSISVSRTQTKTIISSLQNELQSTIYKNAKLRTQLFKKVSDQKDNTHDTSKNTKFVKQSILGKPPILDEIHVLSKPVTSNSVSTPQESKVVNNDKVITLGMFRINPFKTSRKETHVPNNGIASARTKPITVSQPSVITKKEVNSDSNGFSSTGIDNTKTRRPQSRSNTKNDRVPCASKNSRSKNKVAEVEELHRNLLLSKNKKHMSSACNNFDSQNVYSKVVYAMCKQCLISVSHDECLLNYVNDKNSRGKKQTVNVSIKEKQKKRKLKVKKPKKLGFIERLATPTPSKPRSLLRWSPSRRMFDLNGKLIAFSESESQSDCSKGDITCTSNPMEPTIKRFPNATFSLAVGNILIIRVYFVEGLGHNLFLVGQFCDSDLEVAFRRNACFVKKLEGVDLLKGDHSTNLYTINLYEMASASPICLMARASSTNSWLWHQRLSHLNFDTINDLARNDLVLGLLKFKYNKEHLCPSCEQGKSKRASHPPKPVPNSRQRLHLLHMDLCGPMRIASINGKQIMVLLQSHVIIIRTDNGTEFKNQVLKAYFDTVGISHQMSSVRTPQQNGVVERQNRTLVEAARTMLIFSRAPLFLWAEAIATAKPDILFLHVFGALCYPKNDHEDIGKLGAKGDIGFFIGYSADSCAYRIYNRRTKKIMETMNVSFDELSAMAFEQHSSKLGLQSELDLLFEAMYDDYIDGQPSATARTIPTAQEPQDVDELNSNAMVDGNTFVNPFANPSTSAAESSSSQNNVKEAMTDPAWIDSMQEELLQFKRLDSRLVVRGYHQEEGIDFEESFTPVARMEAIRIFLAYAAHKLFTVFQMDVKTVFLHGSLKEHVYVCQPKGFIDSDHPSHVYKLKKALYGLKQAPRTWYIQLFFDLMKSHFKMPMMEEMTFFLGLQVNQSLYGIFINQSKYVLEIPNKYGMESCDPIGTPIEIKDKPDLDQNGTPVDATKYRSMIGALMYLTSSRPDIVHATCLCAQYQDKLTEKYLKEVKRIFCYLQGTVNMGLWYTKDSGFELTGFSDVDYAGCKDTFKSTSGGAQFLGEKLSRRDLPRNTPLDRVEILGSDDGVTTSFHLSQNLRPPCSIIKDKYMMKDQHMLRERLLASFQDLEHEGGDTRSQGGIKDNDIKIKIQDHKHENGSSKGIPKNTRL</sequence>
<gene>
    <name evidence="6" type="ORF">Tci_014479</name>
</gene>
<evidence type="ECO:0000256" key="2">
    <source>
        <dbReference type="ARBA" id="ARBA00022801"/>
    </source>
</evidence>
<evidence type="ECO:0000313" key="6">
    <source>
        <dbReference type="EMBL" id="GEU42501.1"/>
    </source>
</evidence>
<dbReference type="InterPro" id="IPR057670">
    <property type="entry name" value="SH3_retrovirus"/>
</dbReference>
<dbReference type="PROSITE" id="PS50994">
    <property type="entry name" value="INTEGRASE"/>
    <property type="match status" value="1"/>
</dbReference>
<dbReference type="Pfam" id="PF25597">
    <property type="entry name" value="SH3_retrovirus"/>
    <property type="match status" value="2"/>
</dbReference>
<dbReference type="InterPro" id="IPR013103">
    <property type="entry name" value="RVT_2"/>
</dbReference>
<dbReference type="Gene3D" id="3.30.420.10">
    <property type="entry name" value="Ribonuclease H-like superfamily/Ribonuclease H"/>
    <property type="match status" value="2"/>
</dbReference>
<feature type="compositionally biased region" description="Low complexity" evidence="4">
    <location>
        <begin position="740"/>
        <end position="754"/>
    </location>
</feature>
<feature type="domain" description="Integrase catalytic" evidence="5">
    <location>
        <begin position="2321"/>
        <end position="2390"/>
    </location>
</feature>
<dbReference type="Pfam" id="PF13976">
    <property type="entry name" value="gag_pre-integrs"/>
    <property type="match status" value="2"/>
</dbReference>